<dbReference type="EMBL" id="FNBW01000009">
    <property type="protein sequence ID" value="SDG01154.1"/>
    <property type="molecule type" value="Genomic_DNA"/>
</dbReference>
<dbReference type="InterPro" id="IPR045851">
    <property type="entry name" value="AMP-bd_C_sf"/>
</dbReference>
<dbReference type="InterPro" id="IPR020845">
    <property type="entry name" value="AMP-binding_CS"/>
</dbReference>
<reference evidence="3 4" key="1">
    <citation type="submission" date="2016-10" db="EMBL/GenBank/DDBJ databases">
        <authorList>
            <person name="Varghese N."/>
            <person name="Submissions S."/>
        </authorList>
    </citation>
    <scope>NUCLEOTIDE SEQUENCE [LARGE SCALE GENOMIC DNA]</scope>
    <source>
        <strain evidence="3 4">DSM 18839</strain>
    </source>
</reference>
<evidence type="ECO:0000259" key="1">
    <source>
        <dbReference type="Pfam" id="PF00501"/>
    </source>
</evidence>
<organism evidence="3 4">
    <name type="scientific">Thalassobaculum litoreum DSM 18839</name>
    <dbReference type="NCBI Taxonomy" id="1123362"/>
    <lineage>
        <taxon>Bacteria</taxon>
        <taxon>Pseudomonadati</taxon>
        <taxon>Pseudomonadota</taxon>
        <taxon>Alphaproteobacteria</taxon>
        <taxon>Rhodospirillales</taxon>
        <taxon>Thalassobaculaceae</taxon>
        <taxon>Thalassobaculum</taxon>
    </lineage>
</organism>
<dbReference type="SUPFAM" id="SSF56801">
    <property type="entry name" value="Acetyl-CoA synthetase-like"/>
    <property type="match status" value="1"/>
</dbReference>
<gene>
    <name evidence="3" type="ORF">SAMN05660686_03024</name>
</gene>
<evidence type="ECO:0000259" key="2">
    <source>
        <dbReference type="Pfam" id="PF13193"/>
    </source>
</evidence>
<dbReference type="OrthoDB" id="9803968at2"/>
<feature type="domain" description="AMP-binding enzyme C-terminal" evidence="2">
    <location>
        <begin position="426"/>
        <end position="502"/>
    </location>
</feature>
<dbReference type="InterPro" id="IPR050237">
    <property type="entry name" value="ATP-dep_AMP-bd_enzyme"/>
</dbReference>
<keyword evidence="4" id="KW-1185">Reference proteome</keyword>
<dbReference type="PANTHER" id="PTHR43767:SF1">
    <property type="entry name" value="NONRIBOSOMAL PEPTIDE SYNTHASE PES1 (EUROFUNG)-RELATED"/>
    <property type="match status" value="1"/>
</dbReference>
<dbReference type="InterPro" id="IPR042099">
    <property type="entry name" value="ANL_N_sf"/>
</dbReference>
<dbReference type="Proteomes" id="UP000198615">
    <property type="component" value="Unassembled WGS sequence"/>
</dbReference>
<dbReference type="AlphaFoldDB" id="A0A8G2EWY4"/>
<dbReference type="Gene3D" id="3.30.300.30">
    <property type="match status" value="1"/>
</dbReference>
<evidence type="ECO:0000313" key="4">
    <source>
        <dbReference type="Proteomes" id="UP000198615"/>
    </source>
</evidence>
<dbReference type="Pfam" id="PF13193">
    <property type="entry name" value="AMP-binding_C"/>
    <property type="match status" value="1"/>
</dbReference>
<feature type="domain" description="AMP-dependent synthetase/ligase" evidence="1">
    <location>
        <begin position="25"/>
        <end position="376"/>
    </location>
</feature>
<dbReference type="InterPro" id="IPR000873">
    <property type="entry name" value="AMP-dep_synth/lig_dom"/>
</dbReference>
<dbReference type="GO" id="GO:0016878">
    <property type="term" value="F:acid-thiol ligase activity"/>
    <property type="evidence" value="ECO:0007669"/>
    <property type="project" value="UniProtKB-ARBA"/>
</dbReference>
<name>A0A8G2EWY4_9PROT</name>
<dbReference type="RefSeq" id="WP_093151482.1">
    <property type="nucleotide sequence ID" value="NZ_FNBW01000009.1"/>
</dbReference>
<evidence type="ECO:0000313" key="3">
    <source>
        <dbReference type="EMBL" id="SDG01154.1"/>
    </source>
</evidence>
<dbReference type="PROSITE" id="PS00455">
    <property type="entry name" value="AMP_BINDING"/>
    <property type="match status" value="1"/>
</dbReference>
<accession>A0A8G2EWY4</accession>
<sequence length="516" mass="55174">MTPAPSASALIARSALSTVAGLFLQQVRRGGGRPAVQTRDATLSYADLCDRARRLSSVLEDKGIGPGDRVAILSENRGEYLEAYLAAAMTGAVLACQNWRLSTAELTHCLGLVEPSLVLVSERHADKLAQIAGYADKCLVLGDAYEAALAAAAPSALPALEDLDPEAPLLILYTSGTTGLPKGAVISHRAQIVRNMVTRAEFSIDAADSFVAWSPMYHMGAADNSIGTLMAGGKVIVVDGFDQGHLAEVVREEPIGWLLLMPGMVGGFATEIETRGVTAKGIKVCGVMADLVPPAEIARITRLLDAPYANTFGATETGCPPCSSSLIPIGVAPASLSKEQSIFCEVRLVDPDGAEVADGAPGELAMRGPTLFSGYWRNETTNLSDFRDGWFHMGDVFRRNPDGSLDFVDRVKYLIKSGGENIYPAEIERVILADPRVIDAAVVRRPDPKWGEVPIAFVAKQDDSLTEADLYARCRAELAGYKQPKGIHFIAMDAFPRSASGKIQRHELEKRLPAAD</sequence>
<dbReference type="Gene3D" id="3.40.50.12780">
    <property type="entry name" value="N-terminal domain of ligase-like"/>
    <property type="match status" value="1"/>
</dbReference>
<dbReference type="Pfam" id="PF00501">
    <property type="entry name" value="AMP-binding"/>
    <property type="match status" value="1"/>
</dbReference>
<comment type="caution">
    <text evidence="3">The sequence shown here is derived from an EMBL/GenBank/DDBJ whole genome shotgun (WGS) entry which is preliminary data.</text>
</comment>
<dbReference type="PANTHER" id="PTHR43767">
    <property type="entry name" value="LONG-CHAIN-FATTY-ACID--COA LIGASE"/>
    <property type="match status" value="1"/>
</dbReference>
<proteinExistence type="predicted"/>
<protein>
    <submittedName>
        <fullName evidence="3">Fatty-acyl-CoA synthase</fullName>
    </submittedName>
</protein>
<dbReference type="InterPro" id="IPR025110">
    <property type="entry name" value="AMP-bd_C"/>
</dbReference>